<accession>A0A7W5ESA6</accession>
<evidence type="ECO:0000313" key="2">
    <source>
        <dbReference type="Proteomes" id="UP000518892"/>
    </source>
</evidence>
<dbReference type="RefSeq" id="WP_183382229.1">
    <property type="nucleotide sequence ID" value="NZ_JACHXR010000001.1"/>
</dbReference>
<protein>
    <recommendedName>
        <fullName evidence="3">YjbF family lipoprotein</fullName>
    </recommendedName>
</protein>
<sequence>MSCAIPAVLLAGCASGGTTPLSASLAELFPDDQATARQATEIPYASLSVQLGDVRGLMVMGSQAGEMTYWPSPEGVVLELRDGGLHATSGLEANLLGTHYGGPPPWRREAPARVEITRRWRDAEGHVIQGSGQGQLRCDATEMLTLPLAERKLERCSLVLEWTDGTTTTSTLWRDPSSHRLWAVDETPWPGAPTMQWQVARHWW</sequence>
<organism evidence="1 2">
    <name type="scientific">Halomonas stenophila</name>
    <dbReference type="NCBI Taxonomy" id="795312"/>
    <lineage>
        <taxon>Bacteria</taxon>
        <taxon>Pseudomonadati</taxon>
        <taxon>Pseudomonadota</taxon>
        <taxon>Gammaproteobacteria</taxon>
        <taxon>Oceanospirillales</taxon>
        <taxon>Halomonadaceae</taxon>
        <taxon>Halomonas</taxon>
    </lineage>
</organism>
<dbReference type="Pfam" id="PF11102">
    <property type="entry name" value="YjbF"/>
    <property type="match status" value="1"/>
</dbReference>
<evidence type="ECO:0008006" key="3">
    <source>
        <dbReference type="Google" id="ProtNLM"/>
    </source>
</evidence>
<dbReference type="InterPro" id="IPR023373">
    <property type="entry name" value="YmcC_sf"/>
</dbReference>
<dbReference type="EMBL" id="JACHXR010000001">
    <property type="protein sequence ID" value="MBB3229741.1"/>
    <property type="molecule type" value="Genomic_DNA"/>
</dbReference>
<evidence type="ECO:0000313" key="1">
    <source>
        <dbReference type="EMBL" id="MBB3229741.1"/>
    </source>
</evidence>
<name>A0A7W5ESA6_9GAMM</name>
<dbReference type="Gene3D" id="2.40.360.10">
    <property type="entry name" value="YmcC-like"/>
    <property type="match status" value="1"/>
</dbReference>
<gene>
    <name evidence="1" type="ORF">FHR97_000556</name>
</gene>
<keyword evidence="2" id="KW-1185">Reference proteome</keyword>
<dbReference type="InterPro" id="IPR021308">
    <property type="entry name" value="GfcB"/>
</dbReference>
<proteinExistence type="predicted"/>
<dbReference type="Proteomes" id="UP000518892">
    <property type="component" value="Unassembled WGS sequence"/>
</dbReference>
<dbReference type="AlphaFoldDB" id="A0A7W5ESA6"/>
<reference evidence="1 2" key="1">
    <citation type="submission" date="2020-08" db="EMBL/GenBank/DDBJ databases">
        <title>Genomic Encyclopedia of Type Strains, Phase III (KMG-III): the genomes of soil and plant-associated and newly described type strains.</title>
        <authorList>
            <person name="Whitman W."/>
        </authorList>
    </citation>
    <scope>NUCLEOTIDE SEQUENCE [LARGE SCALE GENOMIC DNA]</scope>
    <source>
        <strain evidence="1 2">CECT 7744</strain>
    </source>
</reference>
<dbReference type="SUPFAM" id="SSF159270">
    <property type="entry name" value="YmcC-like"/>
    <property type="match status" value="1"/>
</dbReference>
<comment type="caution">
    <text evidence="1">The sequence shown here is derived from an EMBL/GenBank/DDBJ whole genome shotgun (WGS) entry which is preliminary data.</text>
</comment>